<evidence type="ECO:0000313" key="2">
    <source>
        <dbReference type="EMBL" id="TMW58166.1"/>
    </source>
</evidence>
<evidence type="ECO:0000256" key="1">
    <source>
        <dbReference type="SAM" id="Phobius"/>
    </source>
</evidence>
<feature type="transmembrane region" description="Helical" evidence="1">
    <location>
        <begin position="785"/>
        <end position="807"/>
    </location>
</feature>
<gene>
    <name evidence="2" type="ORF">Poli38472_011754</name>
</gene>
<feature type="transmembrane region" description="Helical" evidence="1">
    <location>
        <begin position="12"/>
        <end position="33"/>
    </location>
</feature>
<feature type="transmembrane region" description="Helical" evidence="1">
    <location>
        <begin position="273"/>
        <end position="298"/>
    </location>
</feature>
<feature type="transmembrane region" description="Helical" evidence="1">
    <location>
        <begin position="399"/>
        <end position="416"/>
    </location>
</feature>
<sequence>MYVLASVVGFPLPFGQIVGSVAGFPTVLVSLRVLWRNAIRQDSKLRADVHQQLLVFVGQASMTYIFPLYFLAFTSLSSYAQSAFTFVLPFIKLGLKNHFGHTLRGIDDIKPAFIVFNVDVFCALFVANCLQRSQSWVNTLLIMIVDIFQICISLYDIHHVMSDIRSLVCLNMFDGSLLNLSRLHVLILCGHRAFPFDRLSFDRVSTASPPRHRSSTRLVQRIAKVLYIAEFVLLIEFTEVMIPIIYSMYLVAMSSLPNRSYYTQTADLDPAKLAHSISMVMANAGLEFLTFLVTSWIISRQLGLSSLHHLAFALEMQRVVIQSTLVLWIFYVIQQSLVHNGVAFAYGVSMALGFPVPFTLVIQSVAIMPTMIAGLYLLWRRTLRGNPSLQADLRRQTMAFLGQVGMIWVYPIYFFAFTSMPSLGQSVFTLVLPLIKLAFKNYFSHVLRQLDDIKPAFVVFNADVFSALYVANCLQTSQSLLNTLLVLVVDIVQMAIPMYDVHAVMLDIRSLVLFDQFDGTLLDLFVEMARSADVRKQLDRRSSSMKTHISRIHGAIDRRVVPPRNQVLHLSPLPVSHRTRLAAKISKVLYITEFVLLIEFVEVMIPVIYGSWQETPVEHGRSAIYEVKSSASRCVIIRAPRRLRRGLSLRVDSGLLTSTGSWLVRLWERFQVELHGSFSIQRVETIRAFIATTLTIVGPVQHFRCCLPSLNMSYTQIIIVSIVGQTAGTILAFGLSLVIGFPVPFTLLVQSTLVLPTLIASFYLLWRSALHGNKQLQTDLKHQIFVLVGLATMTYSYPVYFFVFTSLDSSQQSAFTFALPLIKLGFKNYFSRTLRQLDDLKPAFMVVNTDIFNALYVANCLQASQSRLNTMIIMCIDIVQMAISIYDVRVVMRDIRSILDRQRSSLKTTTVPTSLVFARLQGSMVLPIPENVVAGSPSVANVQEAVVVARLNSTRRVRLVHKITKVLYIAEFLLLIEFGEVIVPVIYSPETQQHHTHAVSARSCFAFVSHLWGRFQVELHGQFSIQRVERMHEYVLHTSRLRLLLLGMLTPVPALIVITLIDCFPLVSPDEGSNRNYAFWIRMTIVTTIIVGSNINHYRCCLPSLPMTNTELVLVAFGSSTLVSVSVVFGLSHAVGFPVPFAQHVQSIVGAPVAMLSVRYFWRSTVRGNPALGRSLVRLASANSGKFAMLWLYPLYLFAFTSMTSIQQSMFIFVLPIVKLTFKNYFRRVLRELDDCKPAFIVFNTDLFNALYLASCLQSSHSWLNTLLVLAVDVVQMALSMYDVRSVVREIHSIVHLDKFDGSLLDLCVAVSESSDVHKQPDNKPRPPSTMISSTIHPTGRQYKMTGPPASATYVALLPAADRGRLASLITNVLFIAEFFLLIEFVEVITPVIYVLYLGAMSHLPNRAYYPRLASLTEAELSHSMTTVVLNAGLELISFLVACRLLDAQLKTSSVRLLGFVLESQRSLVQTSLVLWTTYVTQMSLLHTGVDFTLRFSWLRAKDD</sequence>
<keyword evidence="1" id="KW-0472">Membrane</keyword>
<dbReference type="EMBL" id="SPLM01000112">
    <property type="protein sequence ID" value="TMW58166.1"/>
    <property type="molecule type" value="Genomic_DNA"/>
</dbReference>
<feature type="transmembrane region" description="Helical" evidence="1">
    <location>
        <begin position="111"/>
        <end position="130"/>
    </location>
</feature>
<feature type="transmembrane region" description="Helical" evidence="1">
    <location>
        <begin position="1079"/>
        <end position="1100"/>
    </location>
</feature>
<feature type="transmembrane region" description="Helical" evidence="1">
    <location>
        <begin position="319"/>
        <end position="338"/>
    </location>
</feature>
<keyword evidence="1" id="KW-1133">Transmembrane helix</keyword>
<name>A0A8K1C857_PYTOL</name>
<feature type="transmembrane region" description="Helical" evidence="1">
    <location>
        <begin position="1043"/>
        <end position="1067"/>
    </location>
</feature>
<accession>A0A8K1C857</accession>
<feature type="transmembrane region" description="Helical" evidence="1">
    <location>
        <begin position="871"/>
        <end position="892"/>
    </location>
</feature>
<feature type="transmembrane region" description="Helical" evidence="1">
    <location>
        <begin position="717"/>
        <end position="739"/>
    </location>
</feature>
<feature type="transmembrane region" description="Helical" evidence="1">
    <location>
        <begin position="745"/>
        <end position="765"/>
    </location>
</feature>
<keyword evidence="1" id="KW-0812">Transmembrane</keyword>
<feature type="transmembrane region" description="Helical" evidence="1">
    <location>
        <begin position="1373"/>
        <end position="1397"/>
    </location>
</feature>
<keyword evidence="3" id="KW-1185">Reference proteome</keyword>
<feature type="transmembrane region" description="Helical" evidence="1">
    <location>
        <begin position="225"/>
        <end position="253"/>
    </location>
</feature>
<comment type="caution">
    <text evidence="2">The sequence shown here is derived from an EMBL/GenBank/DDBJ whole genome shotgun (WGS) entry which is preliminary data.</text>
</comment>
<reference evidence="2" key="1">
    <citation type="submission" date="2019-03" db="EMBL/GenBank/DDBJ databases">
        <title>Long read genome sequence of the mycoparasitic Pythium oligandrum ATCC 38472 isolated from sugarbeet rhizosphere.</title>
        <authorList>
            <person name="Gaulin E."/>
        </authorList>
    </citation>
    <scope>NUCLEOTIDE SEQUENCE</scope>
    <source>
        <strain evidence="2">ATCC 38472_TT</strain>
    </source>
</reference>
<dbReference type="Proteomes" id="UP000794436">
    <property type="component" value="Unassembled WGS sequence"/>
</dbReference>
<feature type="transmembrane region" description="Helical" evidence="1">
    <location>
        <begin position="1112"/>
        <end position="1135"/>
    </location>
</feature>
<feature type="transmembrane region" description="Helical" evidence="1">
    <location>
        <begin position="53"/>
        <end position="73"/>
    </location>
</feature>
<feature type="transmembrane region" description="Helical" evidence="1">
    <location>
        <begin position="1206"/>
        <end position="1222"/>
    </location>
</feature>
<proteinExistence type="predicted"/>
<organism evidence="2 3">
    <name type="scientific">Pythium oligandrum</name>
    <name type="common">Mycoparasitic fungus</name>
    <dbReference type="NCBI Taxonomy" id="41045"/>
    <lineage>
        <taxon>Eukaryota</taxon>
        <taxon>Sar</taxon>
        <taxon>Stramenopiles</taxon>
        <taxon>Oomycota</taxon>
        <taxon>Peronosporomycetes</taxon>
        <taxon>Pythiales</taxon>
        <taxon>Pythiaceae</taxon>
        <taxon>Pythium</taxon>
    </lineage>
</organism>
<evidence type="ECO:0000313" key="3">
    <source>
        <dbReference type="Proteomes" id="UP000794436"/>
    </source>
</evidence>
<feature type="transmembrane region" description="Helical" evidence="1">
    <location>
        <begin position="358"/>
        <end position="379"/>
    </location>
</feature>
<feature type="transmembrane region" description="Helical" evidence="1">
    <location>
        <begin position="1428"/>
        <end position="1446"/>
    </location>
</feature>
<protein>
    <submittedName>
        <fullName evidence="2">Uncharacterized protein</fullName>
    </submittedName>
</protein>